<name>A0A0K2UQX6_LEPSM</name>
<feature type="compositionally biased region" description="Low complexity" evidence="1">
    <location>
        <begin position="513"/>
        <end position="524"/>
    </location>
</feature>
<feature type="region of interest" description="Disordered" evidence="1">
    <location>
        <begin position="471"/>
        <end position="490"/>
    </location>
</feature>
<feature type="compositionally biased region" description="Basic and acidic residues" evidence="1">
    <location>
        <begin position="1081"/>
        <end position="1127"/>
    </location>
</feature>
<evidence type="ECO:0000313" key="2">
    <source>
        <dbReference type="EMBL" id="CDW40653.1"/>
    </source>
</evidence>
<accession>A0A0K2UQX6</accession>
<feature type="region of interest" description="Disordered" evidence="1">
    <location>
        <begin position="1081"/>
        <end position="1233"/>
    </location>
</feature>
<feature type="compositionally biased region" description="Polar residues" evidence="1">
    <location>
        <begin position="1199"/>
        <end position="1209"/>
    </location>
</feature>
<sequence length="1290" mass="145930">MDEIPLPPNEPSYSPSHVTSSPEAPSANMGTTPPSGEKVVPVLGKEKAKKRLLAFSKGISFGLKSRNNRIQSSKDNPVVENDEDENESELCFSSTTNNFSSSSLNSSSVKKLNIDSIMEEEKELAANRPNLSYIPARSASSHVMSAVPQLIVPVLPPNALIPQIPPSSFEKTEKRSDHRFDDRHSRKHSDHHSRRSHRSSSHKYADIEEIPSDWKAFKGMGLQVFEPDFPKFKRRLDRDHGRLSCVESRKRTNLNIVKSGDEFIWKEYVRDPVASDNELAFRGLSPKIVQNYSMEAIQDLLWSLDSEYHYKEFPKDANKKIKGRYSVTFCYNPRFYQTKYETRSDILQDEEEQSRFEHILESLFKKKEEEMNNSKFISGSFVSKEIPRVEQRQWYKKIENFMIEKETIFPEVLKARQKEGFVPSKQVIKATVSKYKISMEVKVKEEQKSKDNNIPLSSVFEKMDTDLRKESFDDGGETSHHKKHKKLKKKEKVKNNYITDEEEQEDFPENLDELLSSKKSQSSKSSKKKKRKKDYEDDDEEDELLNNEDLLNESDKVLINEENEKKEPSSHSKKSKKHKSEIKSDHEKRTDSKKKKKKKKRKKSMKESESHLMDDGNEDEVIIKSFKKKKKQKKEKKTKKSKKNSDRKDQAASPLMDEEIITDKSIGLCNIGTWEDPMKLTEISISSHCDDDVRSPSPPPSSSKSKKIHSKDPRTRSLFAVAGYGYEEDNSQSLNNSHGPRTPSPKSSSRGPRTPSPKSKSNWRPPSPRISPPREIDGGGVGSSGSPGSSRKYRRRSRSRSYDRCSSGGGSSRHSRHSRSPSHHRRSAPHRRSSRSPRRSSHRHHRSPSPISHYDANTNNPPYHLERSVADSTISDADLPGFPANLRQIYPYDEFHGLPQGHSPKRLSLDERLEKELGINVREVHPPQDFSIPPPGYPIRVPPPLVPSHPPPLILSHMIHADPAIHHHHLPPAIIPPHSLPPPPLPHKDVPEEGRLVRVGNMLQIVPEAPSPAPAPTISQTPSSSLSRPVMVPPPPTPNNSVAAATAAATAAAAAVTAALQNPPEPKEAANTAVTLMRKMEEMKKQRDRERDARREQRFAEKMERQIVEKLHEPDPTPKTEENHVDENKEDQEEANEAKILQEAISSVPELDEEYFASSSPPSAPKSYSKNKKSDRIHYISLKPFSKKERKRQKMAAANTISGSANNSLGIDEVDEDEEWVPRSPVPLPDVSTCKPILMQPGFSGREKKILRYADGILPGQGSPDISDMESPAVTNSNQEQTQTTSSTSK</sequence>
<dbReference type="EMBL" id="HACA01023292">
    <property type="protein sequence ID" value="CDW40653.1"/>
    <property type="molecule type" value="Transcribed_RNA"/>
</dbReference>
<feature type="compositionally biased region" description="Basic and acidic residues" evidence="1">
    <location>
        <begin position="553"/>
        <end position="570"/>
    </location>
</feature>
<feature type="region of interest" description="Disordered" evidence="1">
    <location>
        <begin position="65"/>
        <end position="84"/>
    </location>
</feature>
<feature type="region of interest" description="Disordered" evidence="1">
    <location>
        <begin position="685"/>
        <end position="865"/>
    </location>
</feature>
<feature type="compositionally biased region" description="Polar residues" evidence="1">
    <location>
        <begin position="731"/>
        <end position="762"/>
    </location>
</feature>
<protein>
    <submittedName>
        <fullName evidence="2">Uncharacterized protein</fullName>
    </submittedName>
</protein>
<feature type="compositionally biased region" description="Basic residues" evidence="1">
    <location>
        <begin position="480"/>
        <end position="490"/>
    </location>
</feature>
<feature type="region of interest" description="Disordered" evidence="1">
    <location>
        <begin position="1256"/>
        <end position="1290"/>
    </location>
</feature>
<feature type="compositionally biased region" description="Low complexity" evidence="1">
    <location>
        <begin position="1158"/>
        <end position="1168"/>
    </location>
</feature>
<feature type="compositionally biased region" description="Basic residues" evidence="1">
    <location>
        <begin position="571"/>
        <end position="580"/>
    </location>
</feature>
<feature type="compositionally biased region" description="Basic residues" evidence="1">
    <location>
        <begin position="625"/>
        <end position="642"/>
    </location>
</feature>
<organism evidence="2">
    <name type="scientific">Lepeophtheirus salmonis</name>
    <name type="common">Salmon louse</name>
    <name type="synonym">Caligus salmonis</name>
    <dbReference type="NCBI Taxonomy" id="72036"/>
    <lineage>
        <taxon>Eukaryota</taxon>
        <taxon>Metazoa</taxon>
        <taxon>Ecdysozoa</taxon>
        <taxon>Arthropoda</taxon>
        <taxon>Crustacea</taxon>
        <taxon>Multicrustacea</taxon>
        <taxon>Hexanauplia</taxon>
        <taxon>Copepoda</taxon>
        <taxon>Siphonostomatoida</taxon>
        <taxon>Caligidae</taxon>
        <taxon>Lepeophtheirus</taxon>
    </lineage>
</organism>
<feature type="compositionally biased region" description="Basic and acidic residues" evidence="1">
    <location>
        <begin position="170"/>
        <end position="184"/>
    </location>
</feature>
<dbReference type="OrthoDB" id="10691912at2759"/>
<feature type="region of interest" description="Disordered" evidence="1">
    <location>
        <begin position="499"/>
        <end position="662"/>
    </location>
</feature>
<feature type="compositionally biased region" description="Low complexity" evidence="1">
    <location>
        <begin position="1275"/>
        <end position="1290"/>
    </location>
</feature>
<feature type="compositionally biased region" description="Acidic residues" evidence="1">
    <location>
        <begin position="536"/>
        <end position="552"/>
    </location>
</feature>
<feature type="compositionally biased region" description="Basic and acidic residues" evidence="1">
    <location>
        <begin position="605"/>
        <end position="614"/>
    </location>
</feature>
<reference evidence="2" key="1">
    <citation type="submission" date="2014-05" db="EMBL/GenBank/DDBJ databases">
        <authorList>
            <person name="Chronopoulou M."/>
        </authorList>
    </citation>
    <scope>NUCLEOTIDE SEQUENCE</scope>
    <source>
        <tissue evidence="2">Whole organism</tissue>
    </source>
</reference>
<evidence type="ECO:0000256" key="1">
    <source>
        <dbReference type="SAM" id="MobiDB-lite"/>
    </source>
</evidence>
<feature type="region of interest" description="Disordered" evidence="1">
    <location>
        <begin position="163"/>
        <end position="204"/>
    </location>
</feature>
<feature type="compositionally biased region" description="Basic residues" evidence="1">
    <location>
        <begin position="185"/>
        <end position="201"/>
    </location>
</feature>
<feature type="compositionally biased region" description="Acidic residues" evidence="1">
    <location>
        <begin position="499"/>
        <end position="512"/>
    </location>
</feature>
<feature type="compositionally biased region" description="Basic residues" evidence="1">
    <location>
        <begin position="591"/>
        <end position="604"/>
    </location>
</feature>
<proteinExistence type="predicted"/>
<feature type="compositionally biased region" description="Basic and acidic residues" evidence="1">
    <location>
        <begin position="581"/>
        <end position="590"/>
    </location>
</feature>
<feature type="compositionally biased region" description="Basic residues" evidence="1">
    <location>
        <begin position="813"/>
        <end position="847"/>
    </location>
</feature>
<feature type="region of interest" description="Disordered" evidence="1">
    <location>
        <begin position="1008"/>
        <end position="1031"/>
    </location>
</feature>
<feature type="region of interest" description="Disordered" evidence="1">
    <location>
        <begin position="1"/>
        <end position="41"/>
    </location>
</feature>
<feature type="compositionally biased region" description="Pro residues" evidence="1">
    <location>
        <begin position="1"/>
        <end position="10"/>
    </location>
</feature>
<feature type="non-terminal residue" evidence="2">
    <location>
        <position position="1290"/>
    </location>
</feature>
<feature type="compositionally biased region" description="Polar residues" evidence="1">
    <location>
        <begin position="11"/>
        <end position="34"/>
    </location>
</feature>